<name>A0AAQ3NG43_VIGMU</name>
<feature type="region of interest" description="Disordered" evidence="1">
    <location>
        <begin position="47"/>
        <end position="69"/>
    </location>
</feature>
<reference evidence="2 3" key="1">
    <citation type="journal article" date="2023" name="Life. Sci Alliance">
        <title>Evolutionary insights into 3D genome organization and epigenetic landscape of Vigna mungo.</title>
        <authorList>
            <person name="Junaid A."/>
            <person name="Singh B."/>
            <person name="Bhatia S."/>
        </authorList>
    </citation>
    <scope>NUCLEOTIDE SEQUENCE [LARGE SCALE GENOMIC DNA]</scope>
    <source>
        <strain evidence="2">Urdbean</strain>
    </source>
</reference>
<organism evidence="2 3">
    <name type="scientific">Vigna mungo</name>
    <name type="common">Black gram</name>
    <name type="synonym">Phaseolus mungo</name>
    <dbReference type="NCBI Taxonomy" id="3915"/>
    <lineage>
        <taxon>Eukaryota</taxon>
        <taxon>Viridiplantae</taxon>
        <taxon>Streptophyta</taxon>
        <taxon>Embryophyta</taxon>
        <taxon>Tracheophyta</taxon>
        <taxon>Spermatophyta</taxon>
        <taxon>Magnoliopsida</taxon>
        <taxon>eudicotyledons</taxon>
        <taxon>Gunneridae</taxon>
        <taxon>Pentapetalae</taxon>
        <taxon>rosids</taxon>
        <taxon>fabids</taxon>
        <taxon>Fabales</taxon>
        <taxon>Fabaceae</taxon>
        <taxon>Papilionoideae</taxon>
        <taxon>50 kb inversion clade</taxon>
        <taxon>NPAAA clade</taxon>
        <taxon>indigoferoid/millettioid clade</taxon>
        <taxon>Phaseoleae</taxon>
        <taxon>Vigna</taxon>
    </lineage>
</organism>
<evidence type="ECO:0000313" key="2">
    <source>
        <dbReference type="EMBL" id="WVZ08098.1"/>
    </source>
</evidence>
<accession>A0AAQ3NG43</accession>
<evidence type="ECO:0000256" key="1">
    <source>
        <dbReference type="SAM" id="MobiDB-lite"/>
    </source>
</evidence>
<dbReference type="AlphaFoldDB" id="A0AAQ3NG43"/>
<sequence length="123" mass="14392">MFDPDKQQVVIGRYVIIDESANYKWKEGEIVSARRLDNVMTIWMEGNKSEESRPTTISADGDTRRSQRTRFPSTRLTNHELFSDSDINDTGDIVQYALFADTKLLTWEQAIEIKEWREAMQEE</sequence>
<keyword evidence="3" id="KW-1185">Reference proteome</keyword>
<protein>
    <submittedName>
        <fullName evidence="2">Uncharacterized protein</fullName>
    </submittedName>
</protein>
<evidence type="ECO:0000313" key="3">
    <source>
        <dbReference type="Proteomes" id="UP001374535"/>
    </source>
</evidence>
<dbReference type="Proteomes" id="UP001374535">
    <property type="component" value="Chromosome 6"/>
</dbReference>
<gene>
    <name evidence="2" type="ORF">V8G54_021444</name>
</gene>
<dbReference type="EMBL" id="CP144695">
    <property type="protein sequence ID" value="WVZ08098.1"/>
    <property type="molecule type" value="Genomic_DNA"/>
</dbReference>
<proteinExistence type="predicted"/>